<keyword evidence="11" id="KW-1185">Reference proteome</keyword>
<sequence length="197" mass="22040">MKEMNNSKVKSMVSIGMLSSIAYLLMLLNFPLPPFQAFLLIDFSDIPALIAVLAYGPVAGILVELFKNLLDFIMKGSPTGIPIGQMANFLAGILFVLPTYYVYRKLKTNKGMTIALITGTIIMSILMSLFNYLFILPAYTALMGFPDMRNYVVPGILPFNIIKGLIISVAFMLVFTRMKEWIYKYAIVKNAQRKKAA</sequence>
<protein>
    <recommendedName>
        <fullName evidence="8">Riboflavin transporter</fullName>
    </recommendedName>
</protein>
<keyword evidence="3 8" id="KW-0813">Transport</keyword>
<evidence type="ECO:0000313" key="11">
    <source>
        <dbReference type="Proteomes" id="UP000481621"/>
    </source>
</evidence>
<name>A0A6B3TVF7_9BACI</name>
<comment type="function">
    <text evidence="8">Probably a riboflavin-binding protein that interacts with the energy-coupling factor (ECF) ABC-transporter complex.</text>
</comment>
<evidence type="ECO:0000256" key="6">
    <source>
        <dbReference type="ARBA" id="ARBA00022989"/>
    </source>
</evidence>
<dbReference type="GO" id="GO:0032217">
    <property type="term" value="F:riboflavin transmembrane transporter activity"/>
    <property type="evidence" value="ECO:0007669"/>
    <property type="project" value="UniProtKB-UniRule"/>
</dbReference>
<dbReference type="PANTHER" id="PTHR38438">
    <property type="entry name" value="RIBOFLAVIN TRANSPORTER RIBU"/>
    <property type="match status" value="1"/>
</dbReference>
<evidence type="ECO:0000256" key="8">
    <source>
        <dbReference type="PIRNR" id="PIRNR037778"/>
    </source>
</evidence>
<dbReference type="Pfam" id="PF12822">
    <property type="entry name" value="ECF_trnsprt"/>
    <property type="match status" value="1"/>
</dbReference>
<comment type="subcellular location">
    <subcellularLocation>
        <location evidence="1">Cell membrane</location>
        <topology evidence="1">Multi-pass membrane protein</topology>
    </subcellularLocation>
</comment>
<dbReference type="Gene3D" id="1.10.1760.20">
    <property type="match status" value="1"/>
</dbReference>
<dbReference type="InterPro" id="IPR024529">
    <property type="entry name" value="ECF_trnsprt_substrate-spec"/>
</dbReference>
<keyword evidence="7 8" id="KW-0472">Membrane</keyword>
<evidence type="ECO:0000256" key="1">
    <source>
        <dbReference type="ARBA" id="ARBA00004651"/>
    </source>
</evidence>
<evidence type="ECO:0000256" key="3">
    <source>
        <dbReference type="ARBA" id="ARBA00022448"/>
    </source>
</evidence>
<dbReference type="EMBL" id="JAAIUV010000025">
    <property type="protein sequence ID" value="NEX79931.1"/>
    <property type="molecule type" value="Genomic_DNA"/>
</dbReference>
<dbReference type="PIRSF" id="PIRSF037778">
    <property type="entry name" value="UCP037778_transp_RibU"/>
    <property type="match status" value="1"/>
</dbReference>
<dbReference type="Proteomes" id="UP000481621">
    <property type="component" value="Unassembled WGS sequence"/>
</dbReference>
<evidence type="ECO:0000256" key="4">
    <source>
        <dbReference type="ARBA" id="ARBA00022475"/>
    </source>
</evidence>
<dbReference type="PANTHER" id="PTHR38438:SF1">
    <property type="entry name" value="RIBOFLAVIN TRANSPORTER RIBU"/>
    <property type="match status" value="1"/>
</dbReference>
<evidence type="ECO:0000256" key="7">
    <source>
        <dbReference type="ARBA" id="ARBA00023136"/>
    </source>
</evidence>
<keyword evidence="4 8" id="KW-1003">Cell membrane</keyword>
<organism evidence="10 11">
    <name type="scientific">Neobacillus thermocopriae</name>
    <dbReference type="NCBI Taxonomy" id="1215031"/>
    <lineage>
        <taxon>Bacteria</taxon>
        <taxon>Bacillati</taxon>
        <taxon>Bacillota</taxon>
        <taxon>Bacilli</taxon>
        <taxon>Bacillales</taxon>
        <taxon>Bacillaceae</taxon>
        <taxon>Neobacillus</taxon>
    </lineage>
</organism>
<evidence type="ECO:0000256" key="2">
    <source>
        <dbReference type="ARBA" id="ARBA00005540"/>
    </source>
</evidence>
<proteinExistence type="inferred from homology"/>
<comment type="similarity">
    <text evidence="2 8">Belongs to the prokaryotic riboflavin transporter (P-RFT) (TC 2.A.87) family.</text>
</comment>
<gene>
    <name evidence="10" type="ORF">G4Z05_13795</name>
</gene>
<feature type="transmembrane region" description="Helical" evidence="9">
    <location>
        <begin position="12"/>
        <end position="30"/>
    </location>
</feature>
<evidence type="ECO:0000256" key="9">
    <source>
        <dbReference type="SAM" id="Phobius"/>
    </source>
</evidence>
<feature type="transmembrane region" description="Helical" evidence="9">
    <location>
        <begin position="115"/>
        <end position="135"/>
    </location>
</feature>
<keyword evidence="6 9" id="KW-1133">Transmembrane helix</keyword>
<evidence type="ECO:0000256" key="5">
    <source>
        <dbReference type="ARBA" id="ARBA00022692"/>
    </source>
</evidence>
<dbReference type="GO" id="GO:0005886">
    <property type="term" value="C:plasma membrane"/>
    <property type="evidence" value="ECO:0007669"/>
    <property type="project" value="UniProtKB-SubCell"/>
</dbReference>
<reference evidence="10" key="1">
    <citation type="submission" date="2020-02" db="EMBL/GenBank/DDBJ databases">
        <title>Bacillus sedimentmangrovi sp. nov., isolated from sediment of the mangrove ecosystem.</title>
        <authorList>
            <person name="Liu G."/>
        </authorList>
    </citation>
    <scope>NUCLEOTIDE SEQUENCE [LARGE SCALE GENOMIC DNA]</scope>
    <source>
        <strain evidence="10">SgZ-7</strain>
    </source>
</reference>
<dbReference type="InterPro" id="IPR025720">
    <property type="entry name" value="RibU"/>
</dbReference>
<dbReference type="AlphaFoldDB" id="A0A6B3TVF7"/>
<evidence type="ECO:0000313" key="10">
    <source>
        <dbReference type="EMBL" id="NEX79931.1"/>
    </source>
</evidence>
<feature type="transmembrane region" description="Helical" evidence="9">
    <location>
        <begin position="155"/>
        <end position="175"/>
    </location>
</feature>
<accession>A0A6B3TVF7</accession>
<keyword evidence="5 9" id="KW-0812">Transmembrane</keyword>
<comment type="caution">
    <text evidence="10">The sequence shown here is derived from an EMBL/GenBank/DDBJ whole genome shotgun (WGS) entry which is preliminary data.</text>
</comment>
<feature type="transmembrane region" description="Helical" evidence="9">
    <location>
        <begin position="83"/>
        <end position="103"/>
    </location>
</feature>